<evidence type="ECO:0000313" key="2">
    <source>
        <dbReference type="Proteomes" id="UP000183567"/>
    </source>
</evidence>
<dbReference type="EMBL" id="LVVM01001008">
    <property type="protein sequence ID" value="OJA19485.1"/>
    <property type="molecule type" value="Genomic_DNA"/>
</dbReference>
<evidence type="ECO:0000313" key="1">
    <source>
        <dbReference type="EMBL" id="OJA19485.1"/>
    </source>
</evidence>
<dbReference type="Proteomes" id="UP000183567">
    <property type="component" value="Unassembled WGS sequence"/>
</dbReference>
<comment type="caution">
    <text evidence="1">The sequence shown here is derived from an EMBL/GenBank/DDBJ whole genome shotgun (WGS) entry which is preliminary data.</text>
</comment>
<organism evidence="1 2">
    <name type="scientific">Rhizopogon vesiculosus</name>
    <dbReference type="NCBI Taxonomy" id="180088"/>
    <lineage>
        <taxon>Eukaryota</taxon>
        <taxon>Fungi</taxon>
        <taxon>Dikarya</taxon>
        <taxon>Basidiomycota</taxon>
        <taxon>Agaricomycotina</taxon>
        <taxon>Agaricomycetes</taxon>
        <taxon>Agaricomycetidae</taxon>
        <taxon>Boletales</taxon>
        <taxon>Suillineae</taxon>
        <taxon>Rhizopogonaceae</taxon>
        <taxon>Rhizopogon</taxon>
    </lineage>
</organism>
<protein>
    <submittedName>
        <fullName evidence="1">Uncharacterized protein</fullName>
    </submittedName>
</protein>
<proteinExistence type="predicted"/>
<name>A0A1J8QEW6_9AGAM</name>
<reference evidence="1 2" key="1">
    <citation type="submission" date="2016-03" db="EMBL/GenBank/DDBJ databases">
        <title>Comparative genomics of the ectomycorrhizal sister species Rhizopogon vinicolor and Rhizopogon vesiculosus (Basidiomycota: Boletales) reveals a divergence of the mating type B locus.</title>
        <authorList>
            <person name="Mujic A.B."/>
            <person name="Kuo A."/>
            <person name="Tritt A."/>
            <person name="Lipzen A."/>
            <person name="Chen C."/>
            <person name="Johnson J."/>
            <person name="Sharma A."/>
            <person name="Barry K."/>
            <person name="Grigoriev I.V."/>
            <person name="Spatafora J.W."/>
        </authorList>
    </citation>
    <scope>NUCLEOTIDE SEQUENCE [LARGE SCALE GENOMIC DNA]</scope>
    <source>
        <strain evidence="1 2">AM-OR11-056</strain>
    </source>
</reference>
<dbReference type="AlphaFoldDB" id="A0A1J8QEW6"/>
<keyword evidence="2" id="KW-1185">Reference proteome</keyword>
<sequence length="71" mass="8141">MPGITTGIEMQISDASDNQGFISTKFIHCTTRYVLYWFSYARGISYFQVACLIAVVYDWGAHDTIVYRANY</sequence>
<accession>A0A1J8QEW6</accession>
<gene>
    <name evidence="1" type="ORF">AZE42_09646</name>
</gene>